<evidence type="ECO:0000259" key="2">
    <source>
        <dbReference type="PROSITE" id="PS50887"/>
    </source>
</evidence>
<sequence length="305" mass="34742">MYLDRNEMLMVLNALPDPVFVLTESGLYVGLFGNADPRFYHDGHDLVGRSIQDVLPESITGLVMEHIRLALEKNGLVKVEYPLAEALIEGHAARPGPKGMLWFEGHVQPFPHRVNGERTVIWVARNITRRKMLEQELLDASQADPLTHTANRRQLLEALQSHFVEYQRYGHPLSLIMFDLDRFKRLNDRFGHLAGDQVLCHVCELCRHMIRETDLLARFGGEEFILVLPSTAAPQAFQMAERLREAIAERVPPQMDAGMDVTVSLGVSELQPHDRHYEQLIKRADEALYQAKGEGRNKTVLLQPE</sequence>
<evidence type="ECO:0000313" key="3">
    <source>
        <dbReference type="EMBL" id="MBV0934497.1"/>
    </source>
</evidence>
<comment type="caution">
    <text evidence="3">The sequence shown here is derived from an EMBL/GenBank/DDBJ whole genome shotgun (WGS) entry which is preliminary data.</text>
</comment>
<protein>
    <recommendedName>
        <fullName evidence="1">diguanylate cyclase</fullName>
        <ecNumber evidence="1">2.7.7.65</ecNumber>
    </recommendedName>
</protein>
<dbReference type="PROSITE" id="PS50887">
    <property type="entry name" value="GGDEF"/>
    <property type="match status" value="1"/>
</dbReference>
<feature type="domain" description="GGDEF" evidence="2">
    <location>
        <begin position="171"/>
        <end position="304"/>
    </location>
</feature>
<proteinExistence type="predicted"/>
<organism evidence="3 4">
    <name type="scientific">Marinobacterium weihaiense</name>
    <dbReference type="NCBI Taxonomy" id="2851016"/>
    <lineage>
        <taxon>Bacteria</taxon>
        <taxon>Pseudomonadati</taxon>
        <taxon>Pseudomonadota</taxon>
        <taxon>Gammaproteobacteria</taxon>
        <taxon>Oceanospirillales</taxon>
        <taxon>Oceanospirillaceae</taxon>
        <taxon>Marinobacterium</taxon>
    </lineage>
</organism>
<dbReference type="RefSeq" id="WP_217335904.1">
    <property type="nucleotide sequence ID" value="NZ_JAHQZT010000026.1"/>
</dbReference>
<dbReference type="EC" id="2.7.7.65" evidence="1"/>
<dbReference type="Pfam" id="PF08448">
    <property type="entry name" value="PAS_4"/>
    <property type="match status" value="1"/>
</dbReference>
<dbReference type="InterPro" id="IPR000160">
    <property type="entry name" value="GGDEF_dom"/>
</dbReference>
<evidence type="ECO:0000256" key="1">
    <source>
        <dbReference type="ARBA" id="ARBA00012528"/>
    </source>
</evidence>
<accession>A0ABS6MDX3</accession>
<dbReference type="PANTHER" id="PTHR45138">
    <property type="entry name" value="REGULATORY COMPONENTS OF SENSORY TRANSDUCTION SYSTEM"/>
    <property type="match status" value="1"/>
</dbReference>
<dbReference type="Proteomes" id="UP000755551">
    <property type="component" value="Unassembled WGS sequence"/>
</dbReference>
<keyword evidence="4" id="KW-1185">Reference proteome</keyword>
<dbReference type="NCBIfam" id="TIGR00254">
    <property type="entry name" value="GGDEF"/>
    <property type="match status" value="1"/>
</dbReference>
<dbReference type="CDD" id="cd01949">
    <property type="entry name" value="GGDEF"/>
    <property type="match status" value="1"/>
</dbReference>
<gene>
    <name evidence="3" type="ORF">KTN04_14245</name>
</gene>
<dbReference type="SMART" id="SM00267">
    <property type="entry name" value="GGDEF"/>
    <property type="match status" value="1"/>
</dbReference>
<dbReference type="EMBL" id="JAHQZT010000026">
    <property type="protein sequence ID" value="MBV0934497.1"/>
    <property type="molecule type" value="Genomic_DNA"/>
</dbReference>
<dbReference type="Pfam" id="PF00990">
    <property type="entry name" value="GGDEF"/>
    <property type="match status" value="1"/>
</dbReference>
<reference evidence="3 4" key="1">
    <citation type="submission" date="2021-06" db="EMBL/GenBank/DDBJ databases">
        <title>Bacterium isolated from marine sediment.</title>
        <authorList>
            <person name="Zhu K.-L."/>
            <person name="Du Z.-J."/>
            <person name="Liang Q.-Y."/>
        </authorList>
    </citation>
    <scope>NUCLEOTIDE SEQUENCE [LARGE SCALE GENOMIC DNA]</scope>
    <source>
        <strain evidence="3 4">A346</strain>
    </source>
</reference>
<name>A0ABS6MDX3_9GAMM</name>
<evidence type="ECO:0000313" key="4">
    <source>
        <dbReference type="Proteomes" id="UP000755551"/>
    </source>
</evidence>
<dbReference type="InterPro" id="IPR050469">
    <property type="entry name" value="Diguanylate_Cyclase"/>
</dbReference>
<dbReference type="InterPro" id="IPR013656">
    <property type="entry name" value="PAS_4"/>
</dbReference>
<dbReference type="PANTHER" id="PTHR45138:SF9">
    <property type="entry name" value="DIGUANYLATE CYCLASE DGCM-RELATED"/>
    <property type="match status" value="1"/>
</dbReference>